<dbReference type="Proteomes" id="UP000076078">
    <property type="component" value="Unassembled WGS sequence"/>
</dbReference>
<dbReference type="PROSITE" id="PS50053">
    <property type="entry name" value="UBIQUITIN_2"/>
    <property type="match status" value="1"/>
</dbReference>
<dbReference type="Pfam" id="PF11976">
    <property type="entry name" value="Rad60-SLD"/>
    <property type="match status" value="1"/>
</dbReference>
<organism evidence="2 3">
    <name type="scientific">Tieghemostelium lacteum</name>
    <name type="common">Slime mold</name>
    <name type="synonym">Dictyostelium lacteum</name>
    <dbReference type="NCBI Taxonomy" id="361077"/>
    <lineage>
        <taxon>Eukaryota</taxon>
        <taxon>Amoebozoa</taxon>
        <taxon>Evosea</taxon>
        <taxon>Eumycetozoa</taxon>
        <taxon>Dictyostelia</taxon>
        <taxon>Dictyosteliales</taxon>
        <taxon>Raperosteliaceae</taxon>
        <taxon>Tieghemostelium</taxon>
    </lineage>
</organism>
<dbReference type="CDD" id="cd16116">
    <property type="entry name" value="Ubl_Smt3_like"/>
    <property type="match status" value="1"/>
</dbReference>
<sequence>MSDDNNNNNIETKAEVKPEEEHINIKVVNANGQETVFKIKKSTKMGKLIANYCSRNGLSGSKVRFLTPEGTRIQDESTPTELGLEDGDKIDVFVEQQGGSFY</sequence>
<dbReference type="InterPro" id="IPR029071">
    <property type="entry name" value="Ubiquitin-like_domsf"/>
</dbReference>
<evidence type="ECO:0000313" key="3">
    <source>
        <dbReference type="Proteomes" id="UP000076078"/>
    </source>
</evidence>
<name>A0A152A452_TIELA</name>
<dbReference type="OMA" id="SKMMNAY"/>
<comment type="caution">
    <text evidence="2">The sequence shown here is derived from an EMBL/GenBank/DDBJ whole genome shotgun (WGS) entry which is preliminary data.</text>
</comment>
<dbReference type="InterPro" id="IPR000626">
    <property type="entry name" value="Ubiquitin-like_dom"/>
</dbReference>
<dbReference type="SMART" id="SM00213">
    <property type="entry name" value="UBQ"/>
    <property type="match status" value="1"/>
</dbReference>
<feature type="domain" description="Ubiquitin-like" evidence="1">
    <location>
        <begin position="21"/>
        <end position="99"/>
    </location>
</feature>
<dbReference type="InterPro" id="IPR022617">
    <property type="entry name" value="Rad60/SUMO-like_dom"/>
</dbReference>
<dbReference type="Gene3D" id="3.10.20.90">
    <property type="entry name" value="Phosphatidylinositol 3-kinase Catalytic Subunit, Chain A, domain 1"/>
    <property type="match status" value="1"/>
</dbReference>
<dbReference type="PANTHER" id="PTHR10562">
    <property type="entry name" value="SMALL UBIQUITIN-RELATED MODIFIER"/>
    <property type="match status" value="1"/>
</dbReference>
<dbReference type="AlphaFoldDB" id="A0A152A452"/>
<keyword evidence="3" id="KW-1185">Reference proteome</keyword>
<reference evidence="2 3" key="1">
    <citation type="submission" date="2015-12" db="EMBL/GenBank/DDBJ databases">
        <title>Dictyostelia acquired genes for synthesis and detection of signals that induce cell-type specialization by lateral gene transfer from prokaryotes.</title>
        <authorList>
            <person name="Gloeckner G."/>
            <person name="Schaap P."/>
        </authorList>
    </citation>
    <scope>NUCLEOTIDE SEQUENCE [LARGE SCALE GENOMIC DNA]</scope>
    <source>
        <strain evidence="2 3">TK</strain>
    </source>
</reference>
<evidence type="ECO:0000259" key="1">
    <source>
        <dbReference type="PROSITE" id="PS50053"/>
    </source>
</evidence>
<proteinExistence type="predicted"/>
<dbReference type="EMBL" id="LODT01000011">
    <property type="protein sequence ID" value="KYR01010.1"/>
    <property type="molecule type" value="Genomic_DNA"/>
</dbReference>
<dbReference type="InParanoid" id="A0A152A452"/>
<accession>A0A152A452</accession>
<dbReference type="OrthoDB" id="442921at2759"/>
<evidence type="ECO:0000313" key="2">
    <source>
        <dbReference type="EMBL" id="KYR01010.1"/>
    </source>
</evidence>
<dbReference type="SUPFAM" id="SSF54236">
    <property type="entry name" value="Ubiquitin-like"/>
    <property type="match status" value="1"/>
</dbReference>
<dbReference type="STRING" id="361077.A0A152A452"/>
<protein>
    <recommendedName>
        <fullName evidence="1">Ubiquitin-like domain-containing protein</fullName>
    </recommendedName>
</protein>
<gene>
    <name evidence="2" type="ORF">DLAC_02088</name>
</gene>